<dbReference type="Pfam" id="PF22733">
    <property type="entry name" value="NNH1"/>
    <property type="match status" value="1"/>
</dbReference>
<dbReference type="SUPFAM" id="SSF52540">
    <property type="entry name" value="P-loop containing nucleoside triphosphate hydrolases"/>
    <property type="match status" value="1"/>
</dbReference>
<dbReference type="Proteomes" id="UP001230908">
    <property type="component" value="Unassembled WGS sequence"/>
</dbReference>
<proteinExistence type="predicted"/>
<dbReference type="InterPro" id="IPR054547">
    <property type="entry name" value="NNH1"/>
</dbReference>
<comment type="caution">
    <text evidence="2">The sequence shown here is derived from an EMBL/GenBank/DDBJ whole genome shotgun (WGS) entry which is preliminary data.</text>
</comment>
<keyword evidence="3" id="KW-1185">Reference proteome</keyword>
<feature type="domain" description="NACHT N-terminal Helical" evidence="1">
    <location>
        <begin position="7"/>
        <end position="173"/>
    </location>
</feature>
<evidence type="ECO:0000313" key="2">
    <source>
        <dbReference type="EMBL" id="MDQ7908090.1"/>
    </source>
</evidence>
<sequence length="535" mass="55951">MARDARQLGAAVAKVALAGLFGGVPGGLQEAGAQAIEFAFGASDGRSRQQLKRITGAVEEALARFAAAEHLDQDAVGRALGAVSDVLAAHPLTAADLVAVNLDADRAVALVTARAAGPLADLDEADRRLCGLGLDATVRALVEAGGELPDLEREFQRALLSRLADQREASDELRHTLDVMRAGAILTEATWPWWQDQYPPSALLRAQYGIVPFHGRERALDELLGWLSTGPMTALTALTGSGGMGKTRLSIELCARARNASWRAGFLHPSVQAVSTDQLELLATGSRGVLVVVDYAETRRPATASLIQAALRAHVRVRLVLLARSAGDWWLELRHSSGPVGDFVNGPAVARREIDPLAVDPAARSETHRRAAAAFAGVLGLATPDGLADGLGGPLFDRVLFIHLRALALVLGDPAATEGALLDFALRREQSYLDGGLHAAGLAGLAGQPIRQAAALATMAGGATSLGQAIELLRQAPLLADQPQAVLARVATVLHGLYPADAWLAGVQPDLLGEHLVAATIDDDPLLLGAFGAVR</sequence>
<accession>A0ABU0ZPE1</accession>
<dbReference type="EMBL" id="JAVHUY010000027">
    <property type="protein sequence ID" value="MDQ7908090.1"/>
    <property type="molecule type" value="Genomic_DNA"/>
</dbReference>
<reference evidence="2 3" key="1">
    <citation type="submission" date="2023-08" db="EMBL/GenBank/DDBJ databases">
        <title>Phytohabitans sansha sp. nov., isolated from marine sediment.</title>
        <authorList>
            <person name="Zhao Y."/>
            <person name="Yi K."/>
        </authorList>
    </citation>
    <scope>NUCLEOTIDE SEQUENCE [LARGE SCALE GENOMIC DNA]</scope>
    <source>
        <strain evidence="2 3">ZYX-F-186</strain>
    </source>
</reference>
<evidence type="ECO:0000313" key="3">
    <source>
        <dbReference type="Proteomes" id="UP001230908"/>
    </source>
</evidence>
<evidence type="ECO:0000259" key="1">
    <source>
        <dbReference type="Pfam" id="PF22733"/>
    </source>
</evidence>
<organism evidence="2 3">
    <name type="scientific">Phytohabitans maris</name>
    <dbReference type="NCBI Taxonomy" id="3071409"/>
    <lineage>
        <taxon>Bacteria</taxon>
        <taxon>Bacillati</taxon>
        <taxon>Actinomycetota</taxon>
        <taxon>Actinomycetes</taxon>
        <taxon>Micromonosporales</taxon>
        <taxon>Micromonosporaceae</taxon>
    </lineage>
</organism>
<name>A0ABU0ZPE1_9ACTN</name>
<gene>
    <name evidence="2" type="ORF">RB614_26535</name>
</gene>
<dbReference type="RefSeq" id="WP_308715358.1">
    <property type="nucleotide sequence ID" value="NZ_JAVHUY010000027.1"/>
</dbReference>
<dbReference type="InterPro" id="IPR027417">
    <property type="entry name" value="P-loop_NTPase"/>
</dbReference>
<protein>
    <recommendedName>
        <fullName evidence="1">NACHT N-terminal Helical domain-containing protein</fullName>
    </recommendedName>
</protein>